<dbReference type="InterPro" id="IPR002734">
    <property type="entry name" value="RibDG_C"/>
</dbReference>
<feature type="domain" description="Bacterial bifunctional deaminase-reductase C-terminal" evidence="4">
    <location>
        <begin position="37"/>
        <end position="233"/>
    </location>
</feature>
<evidence type="ECO:0000256" key="3">
    <source>
        <dbReference type="ARBA" id="ARBA00023002"/>
    </source>
</evidence>
<keyword evidence="3" id="KW-0560">Oxidoreductase</keyword>
<evidence type="ECO:0000256" key="1">
    <source>
        <dbReference type="ARBA" id="ARBA00005104"/>
    </source>
</evidence>
<dbReference type="Pfam" id="PF01872">
    <property type="entry name" value="RibD_C"/>
    <property type="match status" value="1"/>
</dbReference>
<evidence type="ECO:0000313" key="6">
    <source>
        <dbReference type="Proteomes" id="UP001501594"/>
    </source>
</evidence>
<dbReference type="Gene3D" id="3.40.430.10">
    <property type="entry name" value="Dihydrofolate Reductase, subunit A"/>
    <property type="match status" value="1"/>
</dbReference>
<dbReference type="RefSeq" id="WP_344797299.1">
    <property type="nucleotide sequence ID" value="NZ_BAABAU010000004.1"/>
</dbReference>
<keyword evidence="2" id="KW-0521">NADP</keyword>
<evidence type="ECO:0000256" key="2">
    <source>
        <dbReference type="ARBA" id="ARBA00022857"/>
    </source>
</evidence>
<dbReference type="EMBL" id="BAABAU010000004">
    <property type="protein sequence ID" value="GAA4267206.1"/>
    <property type="molecule type" value="Genomic_DNA"/>
</dbReference>
<reference evidence="6" key="1">
    <citation type="journal article" date="2019" name="Int. J. Syst. Evol. Microbiol.">
        <title>The Global Catalogue of Microorganisms (GCM) 10K type strain sequencing project: providing services to taxonomists for standard genome sequencing and annotation.</title>
        <authorList>
            <consortium name="The Broad Institute Genomics Platform"/>
            <consortium name="The Broad Institute Genome Sequencing Center for Infectious Disease"/>
            <person name="Wu L."/>
            <person name="Ma J."/>
        </authorList>
    </citation>
    <scope>NUCLEOTIDE SEQUENCE [LARGE SCALE GENOMIC DNA]</scope>
    <source>
        <strain evidence="6">JCM 17442</strain>
    </source>
</reference>
<proteinExistence type="predicted"/>
<sequence length="256" mass="26545">MSERGAVIDALFPDRVADLGDDELLALYGPVDRSVPRLRANFIASVDGSATAAGLSGELGAPADKRVFDLQRQVADVVVVAAGTVRSEGYGAMRLGPEAEAWRVAAGLAAQPAFALVSRSLDLDPASDVFAVAPVRPLVLTSDSAPADRRAALEDVADVISCGATGVEPSRLVDVLVARGLLQMHCEGGPSLLGSLIEADALDALALTVSPNLEGGQGTRITHPSGDAAPLDLRALALDHVLNSDGMLLLHYSRRR</sequence>
<organism evidence="5 6">
    <name type="scientific">Frondihabitans peucedani</name>
    <dbReference type="NCBI Taxonomy" id="598626"/>
    <lineage>
        <taxon>Bacteria</taxon>
        <taxon>Bacillati</taxon>
        <taxon>Actinomycetota</taxon>
        <taxon>Actinomycetes</taxon>
        <taxon>Micrococcales</taxon>
        <taxon>Microbacteriaceae</taxon>
        <taxon>Frondihabitans</taxon>
    </lineage>
</organism>
<dbReference type="Proteomes" id="UP001501594">
    <property type="component" value="Unassembled WGS sequence"/>
</dbReference>
<dbReference type="PANTHER" id="PTHR38011:SF7">
    <property type="entry name" value="2,5-DIAMINO-6-RIBOSYLAMINO-4(3H)-PYRIMIDINONE 5'-PHOSPHATE REDUCTASE"/>
    <property type="match status" value="1"/>
</dbReference>
<evidence type="ECO:0000259" key="4">
    <source>
        <dbReference type="Pfam" id="PF01872"/>
    </source>
</evidence>
<comment type="caution">
    <text evidence="5">The sequence shown here is derived from an EMBL/GenBank/DDBJ whole genome shotgun (WGS) entry which is preliminary data.</text>
</comment>
<dbReference type="InterPro" id="IPR050765">
    <property type="entry name" value="Riboflavin_Biosynth_HTPR"/>
</dbReference>
<evidence type="ECO:0000313" key="5">
    <source>
        <dbReference type="EMBL" id="GAA4267206.1"/>
    </source>
</evidence>
<gene>
    <name evidence="5" type="ORF">GCM10022256_28180</name>
</gene>
<dbReference type="InterPro" id="IPR024072">
    <property type="entry name" value="DHFR-like_dom_sf"/>
</dbReference>
<dbReference type="PANTHER" id="PTHR38011">
    <property type="entry name" value="DIHYDROFOLATE REDUCTASE FAMILY PROTEIN (AFU_ORTHOLOGUE AFUA_8G06820)"/>
    <property type="match status" value="1"/>
</dbReference>
<dbReference type="SUPFAM" id="SSF53597">
    <property type="entry name" value="Dihydrofolate reductase-like"/>
    <property type="match status" value="1"/>
</dbReference>
<keyword evidence="6" id="KW-1185">Reference proteome</keyword>
<accession>A0ABP8E557</accession>
<protein>
    <submittedName>
        <fullName evidence="5">Pyrimidine reductase family protein</fullName>
    </submittedName>
</protein>
<comment type="pathway">
    <text evidence="1">Cofactor biosynthesis; riboflavin biosynthesis.</text>
</comment>
<name>A0ABP8E557_9MICO</name>